<feature type="compositionally biased region" description="Polar residues" evidence="1">
    <location>
        <begin position="194"/>
        <end position="215"/>
    </location>
</feature>
<sequence>MSKLENSIIDDSTNNTGLVVFIIITAVAGLIIFAIILFLLISSSRRKHFQNRMANIRRSLTGSFRFRQNQNTTQVSPSNQQNIVIDSNYLSPAHIVGLSPPKYDSAPPSYDEVVNSQPDPTPPYTPQRENNNIDSSTDISRIHNTSTREMLTIFPREELEENIQLSENDASAVIQVTEIVTCNRSKLQKKNNNEENSYTRNQQILTNNTNLSVNNRLEEKKSTKEEIESNTEIPNLENVQIS</sequence>
<reference evidence="4" key="1">
    <citation type="submission" date="2015-08" db="UniProtKB">
        <authorList>
            <consortium name="WormBaseParasite"/>
        </authorList>
    </citation>
    <scope>IDENTIFICATION</scope>
</reference>
<evidence type="ECO:0000313" key="4">
    <source>
        <dbReference type="WBParaSite" id="SSTP_0001278500.1"/>
    </source>
</evidence>
<feature type="compositionally biased region" description="Basic and acidic residues" evidence="1">
    <location>
        <begin position="216"/>
        <end position="227"/>
    </location>
</feature>
<evidence type="ECO:0000313" key="5">
    <source>
        <dbReference type="WBParaSite" id="TCONS_00016893.p1"/>
    </source>
</evidence>
<evidence type="ECO:0000256" key="2">
    <source>
        <dbReference type="SAM" id="Phobius"/>
    </source>
</evidence>
<feature type="transmembrane region" description="Helical" evidence="2">
    <location>
        <begin position="20"/>
        <end position="42"/>
    </location>
</feature>
<keyword evidence="2" id="KW-1133">Transmembrane helix</keyword>
<evidence type="ECO:0000313" key="3">
    <source>
        <dbReference type="Proteomes" id="UP000035681"/>
    </source>
</evidence>
<feature type="region of interest" description="Disordered" evidence="1">
    <location>
        <begin position="106"/>
        <end position="138"/>
    </location>
</feature>
<dbReference type="WBParaSite" id="TCONS_00016893.p1">
    <property type="protein sequence ID" value="TCONS_00016893.p1"/>
    <property type="gene ID" value="XLOC_011548"/>
</dbReference>
<keyword evidence="2" id="KW-0472">Membrane</keyword>
<accession>A0A0K0ETK9</accession>
<protein>
    <submittedName>
        <fullName evidence="4 5">Uncharacterized protein</fullName>
    </submittedName>
</protein>
<feature type="compositionally biased region" description="Polar residues" evidence="1">
    <location>
        <begin position="127"/>
        <end position="138"/>
    </location>
</feature>
<organism evidence="4">
    <name type="scientific">Strongyloides stercoralis</name>
    <name type="common">Threadworm</name>
    <dbReference type="NCBI Taxonomy" id="6248"/>
    <lineage>
        <taxon>Eukaryota</taxon>
        <taxon>Metazoa</taxon>
        <taxon>Ecdysozoa</taxon>
        <taxon>Nematoda</taxon>
        <taxon>Chromadorea</taxon>
        <taxon>Rhabditida</taxon>
        <taxon>Tylenchina</taxon>
        <taxon>Panagrolaimomorpha</taxon>
        <taxon>Strongyloidoidea</taxon>
        <taxon>Strongyloididae</taxon>
        <taxon>Strongyloides</taxon>
    </lineage>
</organism>
<dbReference type="AlphaFoldDB" id="A0A0K0ETK9"/>
<evidence type="ECO:0000256" key="1">
    <source>
        <dbReference type="SAM" id="MobiDB-lite"/>
    </source>
</evidence>
<keyword evidence="3" id="KW-1185">Reference proteome</keyword>
<feature type="region of interest" description="Disordered" evidence="1">
    <location>
        <begin position="188"/>
        <end position="242"/>
    </location>
</feature>
<keyword evidence="2" id="KW-0812">Transmembrane</keyword>
<dbReference type="Proteomes" id="UP000035681">
    <property type="component" value="Unplaced"/>
</dbReference>
<dbReference type="WBParaSite" id="SSTP_0001278500.1">
    <property type="protein sequence ID" value="SSTP_0001278500.1"/>
    <property type="gene ID" value="SSTP_0001278500"/>
</dbReference>
<proteinExistence type="predicted"/>
<name>A0A0K0ETK9_STRER</name>